<dbReference type="Proteomes" id="UP000692954">
    <property type="component" value="Unassembled WGS sequence"/>
</dbReference>
<dbReference type="AlphaFoldDB" id="A0A8S1Q026"/>
<name>A0A8S1Q026_9CILI</name>
<gene>
    <name evidence="1" type="ORF">PSON_ATCC_30995.1.T0920107</name>
</gene>
<dbReference type="EMBL" id="CAJJDN010000092">
    <property type="protein sequence ID" value="CAD8108860.1"/>
    <property type="molecule type" value="Genomic_DNA"/>
</dbReference>
<evidence type="ECO:0000313" key="2">
    <source>
        <dbReference type="Proteomes" id="UP000692954"/>
    </source>
</evidence>
<reference evidence="1" key="1">
    <citation type="submission" date="2021-01" db="EMBL/GenBank/DDBJ databases">
        <authorList>
            <consortium name="Genoscope - CEA"/>
            <person name="William W."/>
        </authorList>
    </citation>
    <scope>NUCLEOTIDE SEQUENCE</scope>
</reference>
<protein>
    <submittedName>
        <fullName evidence="1">Uncharacterized protein</fullName>
    </submittedName>
</protein>
<organism evidence="1 2">
    <name type="scientific">Paramecium sonneborni</name>
    <dbReference type="NCBI Taxonomy" id="65129"/>
    <lineage>
        <taxon>Eukaryota</taxon>
        <taxon>Sar</taxon>
        <taxon>Alveolata</taxon>
        <taxon>Ciliophora</taxon>
        <taxon>Intramacronucleata</taxon>
        <taxon>Oligohymenophorea</taxon>
        <taxon>Peniculida</taxon>
        <taxon>Parameciidae</taxon>
        <taxon>Paramecium</taxon>
    </lineage>
</organism>
<accession>A0A8S1Q026</accession>
<comment type="caution">
    <text evidence="1">The sequence shown here is derived from an EMBL/GenBank/DDBJ whole genome shotgun (WGS) entry which is preliminary data.</text>
</comment>
<evidence type="ECO:0000313" key="1">
    <source>
        <dbReference type="EMBL" id="CAD8108860.1"/>
    </source>
</evidence>
<keyword evidence="2" id="KW-1185">Reference proteome</keyword>
<proteinExistence type="predicted"/>
<sequence>MTAKKSNMKAADQLENAMDTKRLKIIIDDQYQYYIIIIDQLNKFESTISSSYIKFYDWQS</sequence>